<proteinExistence type="predicted"/>
<feature type="compositionally biased region" description="Basic and acidic residues" evidence="1">
    <location>
        <begin position="83"/>
        <end position="106"/>
    </location>
</feature>
<sequence length="143" mass="15494">MSASAFQESLRSDETTGTSGEPLESPESLRRANSGTRWLNSRNCRARTCSRSTIRICAEAGEIVERNKEGLPQTSVEFGAPEIQRDAEKPLEGARNHESTRLKDQAEDGSSVETSGHDAGREIGAPKYEGTEKIGHQSSAGFL</sequence>
<feature type="region of interest" description="Disordered" evidence="1">
    <location>
        <begin position="1"/>
        <end position="43"/>
    </location>
</feature>
<evidence type="ECO:0000313" key="2">
    <source>
        <dbReference type="EMBL" id="OWA50292.1"/>
    </source>
</evidence>
<feature type="compositionally biased region" description="Polar residues" evidence="1">
    <location>
        <begin position="1"/>
        <end position="19"/>
    </location>
</feature>
<dbReference type="EMBL" id="MTYJ01000187">
    <property type="protein sequence ID" value="OWA50292.1"/>
    <property type="molecule type" value="Genomic_DNA"/>
</dbReference>
<feature type="region of interest" description="Disordered" evidence="1">
    <location>
        <begin position="64"/>
        <end position="143"/>
    </location>
</feature>
<name>A0A9X6N9J0_HYPEX</name>
<gene>
    <name evidence="2" type="ORF">BV898_14814</name>
</gene>
<reference evidence="3" key="1">
    <citation type="submission" date="2017-01" db="EMBL/GenBank/DDBJ databases">
        <title>Comparative genomics of anhydrobiosis in the tardigrade Hypsibius dujardini.</title>
        <authorList>
            <person name="Yoshida Y."/>
            <person name="Koutsovoulos G."/>
            <person name="Laetsch D."/>
            <person name="Stevens L."/>
            <person name="Kumar S."/>
            <person name="Horikawa D."/>
            <person name="Ishino K."/>
            <person name="Komine S."/>
            <person name="Tomita M."/>
            <person name="Blaxter M."/>
            <person name="Arakawa K."/>
        </authorList>
    </citation>
    <scope>NUCLEOTIDE SEQUENCE [LARGE SCALE GENOMIC DNA]</scope>
    <source>
        <strain evidence="3">Z151</strain>
    </source>
</reference>
<evidence type="ECO:0000256" key="1">
    <source>
        <dbReference type="SAM" id="MobiDB-lite"/>
    </source>
</evidence>
<feature type="compositionally biased region" description="Polar residues" evidence="1">
    <location>
        <begin position="31"/>
        <end position="43"/>
    </location>
</feature>
<comment type="caution">
    <text evidence="2">The sequence shown here is derived from an EMBL/GenBank/DDBJ whole genome shotgun (WGS) entry which is preliminary data.</text>
</comment>
<keyword evidence="3" id="KW-1185">Reference proteome</keyword>
<dbReference type="AlphaFoldDB" id="A0A9X6N9J0"/>
<dbReference type="Proteomes" id="UP000192578">
    <property type="component" value="Unassembled WGS sequence"/>
</dbReference>
<protein>
    <submittedName>
        <fullName evidence="2">Uncharacterized protein</fullName>
    </submittedName>
</protein>
<evidence type="ECO:0000313" key="3">
    <source>
        <dbReference type="Proteomes" id="UP000192578"/>
    </source>
</evidence>
<accession>A0A9X6N9J0</accession>
<organism evidence="2 3">
    <name type="scientific">Hypsibius exemplaris</name>
    <name type="common">Freshwater tardigrade</name>
    <dbReference type="NCBI Taxonomy" id="2072580"/>
    <lineage>
        <taxon>Eukaryota</taxon>
        <taxon>Metazoa</taxon>
        <taxon>Ecdysozoa</taxon>
        <taxon>Tardigrada</taxon>
        <taxon>Eutardigrada</taxon>
        <taxon>Parachela</taxon>
        <taxon>Hypsibioidea</taxon>
        <taxon>Hypsibiidae</taxon>
        <taxon>Hypsibius</taxon>
    </lineage>
</organism>